<keyword evidence="2" id="KW-0614">Plasmid</keyword>
<evidence type="ECO:0000313" key="5">
    <source>
        <dbReference type="Proteomes" id="UP000467379"/>
    </source>
</evidence>
<dbReference type="Proteomes" id="UP000467379">
    <property type="component" value="Plasmid pJCM12687"/>
</dbReference>
<dbReference type="Proteomes" id="UP000192441">
    <property type="component" value="Unassembled WGS sequence"/>
</dbReference>
<dbReference type="AlphaFoldDB" id="A0A7I7WDD2"/>
<feature type="transmembrane region" description="Helical" evidence="1">
    <location>
        <begin position="20"/>
        <end position="40"/>
    </location>
</feature>
<proteinExistence type="predicted"/>
<evidence type="ECO:0000313" key="2">
    <source>
        <dbReference type="EMBL" id="BBZ15120.1"/>
    </source>
</evidence>
<sequence length="143" mass="15957">MYSAAAYLANRNDALGDKSFPVFLASIGIAFVIVSVKALVRHLRRPADTSRQTAELHQLLRDSAAFVERWPREWLPYAPANELRTEVDRSARAIQLWQYLRSAPNANIGFIDSQIAICQGRLATVQATMSAAARRDYPPQSQA</sequence>
<keyword evidence="1" id="KW-1133">Transmembrane helix</keyword>
<keyword evidence="1" id="KW-0812">Transmembrane</keyword>
<evidence type="ECO:0000313" key="3">
    <source>
        <dbReference type="EMBL" id="ORA35423.1"/>
    </source>
</evidence>
<reference evidence="2" key="3">
    <citation type="submission" date="2020-02" db="EMBL/GenBank/DDBJ databases">
        <authorList>
            <person name="Matsumoto Y."/>
            <person name="Motooka D."/>
            <person name="Nakamura S."/>
        </authorList>
    </citation>
    <scope>NUCLEOTIDE SEQUENCE</scope>
    <source>
        <strain evidence="2">JCM 12687</strain>
        <plasmid evidence="2">pJCM12687</plasmid>
    </source>
</reference>
<evidence type="ECO:0000313" key="4">
    <source>
        <dbReference type="Proteomes" id="UP000192441"/>
    </source>
</evidence>
<dbReference type="OrthoDB" id="4629654at2"/>
<reference evidence="2 5" key="2">
    <citation type="journal article" date="2019" name="Emerg. Microbes Infect.">
        <title>Comprehensive subspecies identification of 175 nontuberculous mycobacteria species based on 7547 genomic profiles.</title>
        <authorList>
            <person name="Matsumoto Y."/>
            <person name="Kinjo T."/>
            <person name="Motooka D."/>
            <person name="Nabeya D."/>
            <person name="Jung N."/>
            <person name="Uechi K."/>
            <person name="Horii T."/>
            <person name="Iida T."/>
            <person name="Fujita J."/>
            <person name="Nakamura S."/>
        </authorList>
    </citation>
    <scope>NUCLEOTIDE SEQUENCE [LARGE SCALE GENOMIC DNA]</scope>
    <source>
        <strain evidence="2 5">JCM 12687</strain>
        <plasmid evidence="2">pJCM12687</plasmid>
    </source>
</reference>
<gene>
    <name evidence="3" type="ORF">BST20_17655</name>
    <name evidence="2" type="ORF">MBRA_53150</name>
</gene>
<organism evidence="3 4">
    <name type="scientific">Mycobacterium branderi</name>
    <dbReference type="NCBI Taxonomy" id="43348"/>
    <lineage>
        <taxon>Bacteria</taxon>
        <taxon>Bacillati</taxon>
        <taxon>Actinomycetota</taxon>
        <taxon>Actinomycetes</taxon>
        <taxon>Mycobacteriales</taxon>
        <taxon>Mycobacteriaceae</taxon>
        <taxon>Mycobacterium</taxon>
    </lineage>
</organism>
<evidence type="ECO:0000256" key="1">
    <source>
        <dbReference type="SAM" id="Phobius"/>
    </source>
</evidence>
<name>A0A7I7WDD2_9MYCO</name>
<keyword evidence="5" id="KW-1185">Reference proteome</keyword>
<dbReference type="EMBL" id="AP022607">
    <property type="protein sequence ID" value="BBZ15120.1"/>
    <property type="molecule type" value="Genomic_DNA"/>
</dbReference>
<protein>
    <submittedName>
        <fullName evidence="3">Uncharacterized protein</fullName>
    </submittedName>
</protein>
<dbReference type="EMBL" id="MVHM01000012">
    <property type="protein sequence ID" value="ORA35423.1"/>
    <property type="molecule type" value="Genomic_DNA"/>
</dbReference>
<keyword evidence="1" id="KW-0472">Membrane</keyword>
<dbReference type="RefSeq" id="WP_083132692.1">
    <property type="nucleotide sequence ID" value="NZ_AP022607.1"/>
</dbReference>
<reference evidence="3 4" key="1">
    <citation type="submission" date="2016-12" db="EMBL/GenBank/DDBJ databases">
        <title>The new phylogeny of genus Mycobacterium.</title>
        <authorList>
            <person name="Tortoli E."/>
            <person name="Trovato A."/>
            <person name="Cirillo D.M."/>
        </authorList>
    </citation>
    <scope>NUCLEOTIDE SEQUENCE [LARGE SCALE GENOMIC DNA]</scope>
    <source>
        <strain evidence="3 4">DSM 44624</strain>
    </source>
</reference>
<accession>A0A7I7WDD2</accession>
<geneLocation type="plasmid" evidence="2 5">
    <name>pJCM12687</name>
</geneLocation>